<protein>
    <submittedName>
        <fullName evidence="1">Uncharacterized protein</fullName>
    </submittedName>
</protein>
<evidence type="ECO:0000313" key="2">
    <source>
        <dbReference type="Proteomes" id="UP001060085"/>
    </source>
</evidence>
<evidence type="ECO:0000313" key="1">
    <source>
        <dbReference type="EMBL" id="KAI5670537.1"/>
    </source>
</evidence>
<organism evidence="1 2">
    <name type="scientific">Catharanthus roseus</name>
    <name type="common">Madagascar periwinkle</name>
    <name type="synonym">Vinca rosea</name>
    <dbReference type="NCBI Taxonomy" id="4058"/>
    <lineage>
        <taxon>Eukaryota</taxon>
        <taxon>Viridiplantae</taxon>
        <taxon>Streptophyta</taxon>
        <taxon>Embryophyta</taxon>
        <taxon>Tracheophyta</taxon>
        <taxon>Spermatophyta</taxon>
        <taxon>Magnoliopsida</taxon>
        <taxon>eudicotyledons</taxon>
        <taxon>Gunneridae</taxon>
        <taxon>Pentapetalae</taxon>
        <taxon>asterids</taxon>
        <taxon>lamiids</taxon>
        <taxon>Gentianales</taxon>
        <taxon>Apocynaceae</taxon>
        <taxon>Rauvolfioideae</taxon>
        <taxon>Vinceae</taxon>
        <taxon>Catharanthinae</taxon>
        <taxon>Catharanthus</taxon>
    </lineage>
</organism>
<sequence length="555" mass="61270">MASFVQMLMLIAVLLFPISVEAMVRHYKFNVLSRNMTRLCSIKPIITVNGKFPGPTLYAREDDTVLVKVVNHVQENVTIHWHGVRQLRTGWSDGPAYVTQCPIQTGQSYTYNFTLTGQRGTLLWHAHVNWLRATVHGAIVILPKLGVPYPFPKPDKEEIIILGEWWKSDVETVINQAMQLGMAPNVSDAHTINGHPGPAPNCSSKGYTLQVETGKKYLLRIVNAALNEELFFKISGHELTIVEVDASYTKPFKTDTIFIGPGQTTNAILTADQNSGNYQIAISPFMDTTVATDNQTATATIQYKTTPAYSPAILTKIPPRNATSLTTNFMDSLRSLNSKTYPAKVPLTVDHSLFFTIGVGINPCSSCMNGSRVVGNINNVSFVMPTMALLQAHYYKINGVFTEDFPGNPPTAFNYTGNNTATTTQTTNGTKVYKLEFNSTVELVIQGTNIVAPESHPTHLHGFNFFVIGKGVGNYDPKNDPKKFNLVDPVERNTVSVPTGGWTAIRFRADNPGVWFMHCHLEVHTTWGLKMAFLVENGKGPNQSILPPPNDLPNC</sequence>
<comment type="caution">
    <text evidence="1">The sequence shown here is derived from an EMBL/GenBank/DDBJ whole genome shotgun (WGS) entry which is preliminary data.</text>
</comment>
<dbReference type="Proteomes" id="UP001060085">
    <property type="component" value="Linkage Group LG03"/>
</dbReference>
<name>A0ACC0BD25_CATRO</name>
<proteinExistence type="predicted"/>
<accession>A0ACC0BD25</accession>
<gene>
    <name evidence="1" type="ORF">M9H77_10901</name>
</gene>
<reference evidence="2" key="1">
    <citation type="journal article" date="2023" name="Nat. Plants">
        <title>Single-cell RNA sequencing provides a high-resolution roadmap for understanding the multicellular compartmentation of specialized metabolism.</title>
        <authorList>
            <person name="Sun S."/>
            <person name="Shen X."/>
            <person name="Li Y."/>
            <person name="Li Y."/>
            <person name="Wang S."/>
            <person name="Li R."/>
            <person name="Zhang H."/>
            <person name="Shen G."/>
            <person name="Guo B."/>
            <person name="Wei J."/>
            <person name="Xu J."/>
            <person name="St-Pierre B."/>
            <person name="Chen S."/>
            <person name="Sun C."/>
        </authorList>
    </citation>
    <scope>NUCLEOTIDE SEQUENCE [LARGE SCALE GENOMIC DNA]</scope>
</reference>
<dbReference type="EMBL" id="CM044703">
    <property type="protein sequence ID" value="KAI5670537.1"/>
    <property type="molecule type" value="Genomic_DNA"/>
</dbReference>
<keyword evidence="2" id="KW-1185">Reference proteome</keyword>